<organism evidence="1 2">
    <name type="scientific">Acetobacter indonesiensis</name>
    <dbReference type="NCBI Taxonomy" id="104101"/>
    <lineage>
        <taxon>Bacteria</taxon>
        <taxon>Pseudomonadati</taxon>
        <taxon>Pseudomonadota</taxon>
        <taxon>Alphaproteobacteria</taxon>
        <taxon>Acetobacterales</taxon>
        <taxon>Acetobacteraceae</taxon>
        <taxon>Acetobacter</taxon>
    </lineage>
</organism>
<evidence type="ECO:0000313" key="2">
    <source>
        <dbReference type="Proteomes" id="UP000194641"/>
    </source>
</evidence>
<protein>
    <submittedName>
        <fullName evidence="1">Uncharacterized protein</fullName>
    </submittedName>
</protein>
<dbReference type="AlphaFoldDB" id="A0A252AXH2"/>
<comment type="caution">
    <text evidence="1">The sequence shown here is derived from an EMBL/GenBank/DDBJ whole genome shotgun (WGS) entry which is preliminary data.</text>
</comment>
<reference evidence="2" key="1">
    <citation type="submission" date="2014-06" db="EMBL/GenBank/DDBJ databases">
        <authorList>
            <person name="Winans N.J."/>
            <person name="Newell P.D."/>
            <person name="Douglas A.E."/>
        </authorList>
    </citation>
    <scope>NUCLEOTIDE SEQUENCE [LARGE SCALE GENOMIC DNA]</scope>
</reference>
<proteinExistence type="predicted"/>
<gene>
    <name evidence="1" type="ORF">HK17_15765</name>
</gene>
<dbReference type="Proteomes" id="UP000194641">
    <property type="component" value="Unassembled WGS sequence"/>
</dbReference>
<evidence type="ECO:0000313" key="1">
    <source>
        <dbReference type="EMBL" id="OUI95900.1"/>
    </source>
</evidence>
<name>A0A252AXH2_9PROT</name>
<dbReference type="EMBL" id="JOPA01000008">
    <property type="protein sequence ID" value="OUI95900.1"/>
    <property type="molecule type" value="Genomic_DNA"/>
</dbReference>
<accession>A0A252AXH2</accession>
<sequence>MAVIHFLKTPFQVFSIPYGLSGVIRTSSPSTIEAAPYQGCSCAHVQDKALIRHDSAALKTAPWL</sequence>